<proteinExistence type="predicted"/>
<dbReference type="EMBL" id="MU826912">
    <property type="protein sequence ID" value="KAJ7369553.1"/>
    <property type="molecule type" value="Genomic_DNA"/>
</dbReference>
<comment type="caution">
    <text evidence="1">The sequence shown here is derived from an EMBL/GenBank/DDBJ whole genome shotgun (WGS) entry which is preliminary data.</text>
</comment>
<sequence length="118" mass="13632">ISPEDAESIAKFFLYARRPPLPVPVAKKRIYTILEAGKWARETSSSVRGPHFWYKVGKLNFPYKCTFQRSSYHSFLVGAYAQRHRPDVFVLFPTLGKERCTHLARADGRINHQLPPDE</sequence>
<dbReference type="AlphaFoldDB" id="A0A9X0CPL4"/>
<evidence type="ECO:0000313" key="2">
    <source>
        <dbReference type="Proteomes" id="UP001163046"/>
    </source>
</evidence>
<organism evidence="1 2">
    <name type="scientific">Desmophyllum pertusum</name>
    <dbReference type="NCBI Taxonomy" id="174260"/>
    <lineage>
        <taxon>Eukaryota</taxon>
        <taxon>Metazoa</taxon>
        <taxon>Cnidaria</taxon>
        <taxon>Anthozoa</taxon>
        <taxon>Hexacorallia</taxon>
        <taxon>Scleractinia</taxon>
        <taxon>Caryophylliina</taxon>
        <taxon>Caryophylliidae</taxon>
        <taxon>Desmophyllum</taxon>
    </lineage>
</organism>
<protein>
    <submittedName>
        <fullName evidence="1">Uncharacterized protein</fullName>
    </submittedName>
</protein>
<feature type="non-terminal residue" evidence="1">
    <location>
        <position position="118"/>
    </location>
</feature>
<accession>A0A9X0CPL4</accession>
<gene>
    <name evidence="1" type="ORF">OS493_038158</name>
</gene>
<name>A0A9X0CPL4_9CNID</name>
<reference evidence="1" key="1">
    <citation type="submission" date="2023-01" db="EMBL/GenBank/DDBJ databases">
        <title>Genome assembly of the deep-sea coral Lophelia pertusa.</title>
        <authorList>
            <person name="Herrera S."/>
            <person name="Cordes E."/>
        </authorList>
    </citation>
    <scope>NUCLEOTIDE SEQUENCE</scope>
    <source>
        <strain evidence="1">USNM1676648</strain>
        <tissue evidence="1">Polyp</tissue>
    </source>
</reference>
<dbReference type="Proteomes" id="UP001163046">
    <property type="component" value="Unassembled WGS sequence"/>
</dbReference>
<keyword evidence="2" id="KW-1185">Reference proteome</keyword>
<evidence type="ECO:0000313" key="1">
    <source>
        <dbReference type="EMBL" id="KAJ7369553.1"/>
    </source>
</evidence>